<protein>
    <recommendedName>
        <fullName evidence="3">Serine aminopeptidase S33 domain-containing protein</fullName>
    </recommendedName>
</protein>
<dbReference type="Proteomes" id="UP000003558">
    <property type="component" value="Unassembled WGS sequence"/>
</dbReference>
<dbReference type="InterPro" id="IPR050261">
    <property type="entry name" value="FrsA_esterase"/>
</dbReference>
<name>F9VV48_9ACTN</name>
<gene>
    <name evidence="4" type="ORF">GOALK_053_00060</name>
</gene>
<evidence type="ECO:0000313" key="5">
    <source>
        <dbReference type="Proteomes" id="UP000003558"/>
    </source>
</evidence>
<sequence length="318" mass="33310">MTAAGTTTPSGAETVRFPSSGTDCDAWFFAGSSASPFEVDGKRPVVVMAHGFAGTKDSGLEPFARRFAEAGLAVFAFDYRGFGLSEGQPRQQISLERQADDYRAAIVAAKKQPGVDPNRVILWGVSQSGGHVLTVSGGRTDIAAVISVIPLVNGLAAGRVAYDQVGGAAIARSTATAVASALSAKLGRGPKMMRVVGKPGDRDAALTAPGFLESYLAIAGPSWRNEVDASVGLEIGGFRADKHVHELDAPVLVQIADYDSAAPPHAAAKAAFKARAEVRHYPCDHFDVFAGNDWFEPCVGHAIAFLTRKLAVETVTAR</sequence>
<dbReference type="PANTHER" id="PTHR22946:SF9">
    <property type="entry name" value="POLYKETIDE TRANSFERASE AF380"/>
    <property type="match status" value="1"/>
</dbReference>
<reference evidence="4 5" key="1">
    <citation type="submission" date="2011-05" db="EMBL/GenBank/DDBJ databases">
        <title>Whole genome shotgun sequence of Gordonia alkanivorans NBRC 16433.</title>
        <authorList>
            <person name="Hosoyama A."/>
            <person name="Nakamura S."/>
            <person name="Takarada H."/>
            <person name="Tsuchikane K."/>
            <person name="Yamazaki S."/>
            <person name="Fujita N."/>
        </authorList>
    </citation>
    <scope>NUCLEOTIDE SEQUENCE [LARGE SCALE GENOMIC DNA]</scope>
    <source>
        <strain evidence="4 5">NBRC 16433</strain>
    </source>
</reference>
<dbReference type="PANTHER" id="PTHR22946">
    <property type="entry name" value="DIENELACTONE HYDROLASE DOMAIN-CONTAINING PROTEIN-RELATED"/>
    <property type="match status" value="1"/>
</dbReference>
<dbReference type="RefSeq" id="WP_006358622.1">
    <property type="nucleotide sequence ID" value="NZ_BACI01000053.1"/>
</dbReference>
<dbReference type="EMBL" id="BACI01000053">
    <property type="protein sequence ID" value="GAA12487.1"/>
    <property type="molecule type" value="Genomic_DNA"/>
</dbReference>
<comment type="similarity">
    <text evidence="1">Belongs to the AB hydrolase superfamily.</text>
</comment>
<evidence type="ECO:0000256" key="1">
    <source>
        <dbReference type="ARBA" id="ARBA00008645"/>
    </source>
</evidence>
<dbReference type="eggNOG" id="COG1073">
    <property type="taxonomic scope" value="Bacteria"/>
</dbReference>
<dbReference type="Gene3D" id="1.10.10.800">
    <property type="match status" value="1"/>
</dbReference>
<dbReference type="InterPro" id="IPR029058">
    <property type="entry name" value="AB_hydrolase_fold"/>
</dbReference>
<dbReference type="Pfam" id="PF12146">
    <property type="entry name" value="Hydrolase_4"/>
    <property type="match status" value="1"/>
</dbReference>
<evidence type="ECO:0000259" key="3">
    <source>
        <dbReference type="Pfam" id="PF12146"/>
    </source>
</evidence>
<dbReference type="Gene3D" id="3.40.50.1820">
    <property type="entry name" value="alpha/beta hydrolase"/>
    <property type="match status" value="1"/>
</dbReference>
<keyword evidence="2" id="KW-0378">Hydrolase</keyword>
<accession>F9VV48</accession>
<dbReference type="AlphaFoldDB" id="F9VV48"/>
<feature type="domain" description="Serine aminopeptidase S33" evidence="3">
    <location>
        <begin position="43"/>
        <end position="275"/>
    </location>
</feature>
<evidence type="ECO:0000256" key="2">
    <source>
        <dbReference type="ARBA" id="ARBA00022801"/>
    </source>
</evidence>
<dbReference type="GO" id="GO:0052689">
    <property type="term" value="F:carboxylic ester hydrolase activity"/>
    <property type="evidence" value="ECO:0007669"/>
    <property type="project" value="UniProtKB-ARBA"/>
</dbReference>
<proteinExistence type="inferred from homology"/>
<evidence type="ECO:0000313" key="4">
    <source>
        <dbReference type="EMBL" id="GAA12487.1"/>
    </source>
</evidence>
<dbReference type="SUPFAM" id="SSF53474">
    <property type="entry name" value="alpha/beta-Hydrolases"/>
    <property type="match status" value="1"/>
</dbReference>
<organism evidence="4 5">
    <name type="scientific">Gordonia alkanivorans NBRC 16433</name>
    <dbReference type="NCBI Taxonomy" id="1027371"/>
    <lineage>
        <taxon>Bacteria</taxon>
        <taxon>Bacillati</taxon>
        <taxon>Actinomycetota</taxon>
        <taxon>Actinomycetes</taxon>
        <taxon>Mycobacteriales</taxon>
        <taxon>Gordoniaceae</taxon>
        <taxon>Gordonia</taxon>
    </lineage>
</organism>
<dbReference type="STRING" id="1027371.GOALK_053_00060"/>
<comment type="caution">
    <text evidence="4">The sequence shown here is derived from an EMBL/GenBank/DDBJ whole genome shotgun (WGS) entry which is preliminary data.</text>
</comment>
<dbReference type="InterPro" id="IPR022742">
    <property type="entry name" value="Hydrolase_4"/>
</dbReference>
<dbReference type="GeneID" id="80260468"/>